<evidence type="ECO:0000256" key="2">
    <source>
        <dbReference type="ARBA" id="ARBA00022777"/>
    </source>
</evidence>
<keyword evidence="2 4" id="KW-0418">Kinase</keyword>
<dbReference type="EMBL" id="JBICRM010000080">
    <property type="protein sequence ID" value="MFG1711236.1"/>
    <property type="molecule type" value="Genomic_DNA"/>
</dbReference>
<name>A0ABW7AXZ2_9ACTN</name>
<evidence type="ECO:0000313" key="4">
    <source>
        <dbReference type="EMBL" id="MFG1711236.1"/>
    </source>
</evidence>
<dbReference type="InterPro" id="IPR011611">
    <property type="entry name" value="PfkB_dom"/>
</dbReference>
<dbReference type="PANTHER" id="PTHR10584:SF166">
    <property type="entry name" value="RIBOKINASE"/>
    <property type="match status" value="1"/>
</dbReference>
<evidence type="ECO:0000256" key="1">
    <source>
        <dbReference type="ARBA" id="ARBA00022679"/>
    </source>
</evidence>
<reference evidence="4 5" key="1">
    <citation type="submission" date="2024-10" db="EMBL/GenBank/DDBJ databases">
        <authorList>
            <person name="Topkara A.R."/>
            <person name="Saygin H."/>
        </authorList>
    </citation>
    <scope>NUCLEOTIDE SEQUENCE [LARGE SCALE GENOMIC DNA]</scope>
    <source>
        <strain evidence="4 5">M3C6</strain>
    </source>
</reference>
<dbReference type="PRINTS" id="PR00990">
    <property type="entry name" value="RIBOKINASE"/>
</dbReference>
<organism evidence="4 5">
    <name type="scientific">Nonomuraea marmarensis</name>
    <dbReference type="NCBI Taxonomy" id="3351344"/>
    <lineage>
        <taxon>Bacteria</taxon>
        <taxon>Bacillati</taxon>
        <taxon>Actinomycetota</taxon>
        <taxon>Actinomycetes</taxon>
        <taxon>Streptosporangiales</taxon>
        <taxon>Streptosporangiaceae</taxon>
        <taxon>Nonomuraea</taxon>
    </lineage>
</organism>
<accession>A0ABW7AXZ2</accession>
<dbReference type="InterPro" id="IPR029056">
    <property type="entry name" value="Ribokinase-like"/>
</dbReference>
<dbReference type="Proteomes" id="UP001603978">
    <property type="component" value="Unassembled WGS sequence"/>
</dbReference>
<dbReference type="InterPro" id="IPR002139">
    <property type="entry name" value="Ribo/fructo_kinase"/>
</dbReference>
<gene>
    <name evidence="4" type="ORF">ACFLIM_49605</name>
</gene>
<dbReference type="GO" id="GO:0016301">
    <property type="term" value="F:kinase activity"/>
    <property type="evidence" value="ECO:0007669"/>
    <property type="project" value="UniProtKB-KW"/>
</dbReference>
<dbReference type="PANTHER" id="PTHR10584">
    <property type="entry name" value="SUGAR KINASE"/>
    <property type="match status" value="1"/>
</dbReference>
<feature type="domain" description="Carbohydrate kinase PfkB" evidence="3">
    <location>
        <begin position="6"/>
        <end position="142"/>
    </location>
</feature>
<dbReference type="Gene3D" id="3.40.1190.20">
    <property type="match status" value="2"/>
</dbReference>
<sequence length="271" mass="28152">MPDFWIIGPIAWDFALYVDRLPASGHFVQATESAERPGGTGANVATALSQAGGRVHMVGYVGSDTAGQSMMKALTAAGVDVDHVQVLHGRTSSVVLLIEPNGERTIVGIHPDLLHNITIPVAAVAPGDIIYFAAWRDVFAPAAQAMAAAGALVTSVPPGTIPAMRYLIGSRNDFTVIPEKTTAIVTEGANGVTVYSAGRTDHFPAIPTDVVDATGAGDAFAAGVLWEISRGRPLVEGVQLGLAWAATTVRVKSSMPTEAPANQPGIKKQKP</sequence>
<feature type="domain" description="Carbohydrate kinase PfkB" evidence="3">
    <location>
        <begin position="181"/>
        <end position="255"/>
    </location>
</feature>
<dbReference type="Pfam" id="PF00294">
    <property type="entry name" value="PfkB"/>
    <property type="match status" value="2"/>
</dbReference>
<dbReference type="EC" id="2.7.1.-" evidence="4"/>
<comment type="caution">
    <text evidence="4">The sequence shown here is derived from an EMBL/GenBank/DDBJ whole genome shotgun (WGS) entry which is preliminary data.</text>
</comment>
<evidence type="ECO:0000313" key="5">
    <source>
        <dbReference type="Proteomes" id="UP001603978"/>
    </source>
</evidence>
<keyword evidence="5" id="KW-1185">Reference proteome</keyword>
<protein>
    <submittedName>
        <fullName evidence="4">Carbohydrate kinase family protein</fullName>
        <ecNumber evidence="4">2.7.1.-</ecNumber>
    </submittedName>
</protein>
<evidence type="ECO:0000259" key="3">
    <source>
        <dbReference type="Pfam" id="PF00294"/>
    </source>
</evidence>
<dbReference type="RefSeq" id="WP_393177817.1">
    <property type="nucleotide sequence ID" value="NZ_JBICRM010000080.1"/>
</dbReference>
<dbReference type="SUPFAM" id="SSF53613">
    <property type="entry name" value="Ribokinase-like"/>
    <property type="match status" value="1"/>
</dbReference>
<proteinExistence type="predicted"/>
<keyword evidence="1 4" id="KW-0808">Transferase</keyword>